<dbReference type="EMBL" id="LN483332">
    <property type="protein sequence ID" value="CED85169.1"/>
    <property type="molecule type" value="Genomic_DNA"/>
</dbReference>
<reference evidence="1" key="1">
    <citation type="submission" date="2014-08" db="EMBL/GenBank/DDBJ databases">
        <authorList>
            <person name="Sharma Rahul"/>
            <person name="Thines Marco"/>
        </authorList>
    </citation>
    <scope>NUCLEOTIDE SEQUENCE</scope>
</reference>
<accession>A0A0F7SWM5</accession>
<evidence type="ECO:0000313" key="1">
    <source>
        <dbReference type="EMBL" id="CED85169.1"/>
    </source>
</evidence>
<organism evidence="1">
    <name type="scientific">Phaffia rhodozyma</name>
    <name type="common">Yeast</name>
    <name type="synonym">Xanthophyllomyces dendrorhous</name>
    <dbReference type="NCBI Taxonomy" id="264483"/>
    <lineage>
        <taxon>Eukaryota</taxon>
        <taxon>Fungi</taxon>
        <taxon>Dikarya</taxon>
        <taxon>Basidiomycota</taxon>
        <taxon>Agaricomycotina</taxon>
        <taxon>Tremellomycetes</taxon>
        <taxon>Cystofilobasidiales</taxon>
        <taxon>Mrakiaceae</taxon>
        <taxon>Phaffia</taxon>
    </lineage>
</organism>
<dbReference type="AlphaFoldDB" id="A0A0F7SWM5"/>
<name>A0A0F7SWM5_PHARH</name>
<sequence length="80" mass="8735">MLTSSVGPNFPYREDGEGVSTDSAFFNSASHSHSHSLSVPHRSFFALASTLLSLSCVSICFPKSAWLSLRIILKALYSLR</sequence>
<protein>
    <submittedName>
        <fullName evidence="1">Uncharacterized protein</fullName>
    </submittedName>
</protein>
<proteinExistence type="predicted"/>